<comment type="caution">
    <text evidence="1">The sequence shown here is derived from an EMBL/GenBank/DDBJ whole genome shotgun (WGS) entry which is preliminary data.</text>
</comment>
<protein>
    <submittedName>
        <fullName evidence="1">Uncharacterized protein</fullName>
    </submittedName>
</protein>
<proteinExistence type="predicted"/>
<organism evidence="1 2">
    <name type="scientific">Prunus yedoensis var. nudiflora</name>
    <dbReference type="NCBI Taxonomy" id="2094558"/>
    <lineage>
        <taxon>Eukaryota</taxon>
        <taxon>Viridiplantae</taxon>
        <taxon>Streptophyta</taxon>
        <taxon>Embryophyta</taxon>
        <taxon>Tracheophyta</taxon>
        <taxon>Spermatophyta</taxon>
        <taxon>Magnoliopsida</taxon>
        <taxon>eudicotyledons</taxon>
        <taxon>Gunneridae</taxon>
        <taxon>Pentapetalae</taxon>
        <taxon>rosids</taxon>
        <taxon>fabids</taxon>
        <taxon>Rosales</taxon>
        <taxon>Rosaceae</taxon>
        <taxon>Amygdaloideae</taxon>
        <taxon>Amygdaleae</taxon>
        <taxon>Prunus</taxon>
    </lineage>
</organism>
<reference evidence="1 2" key="1">
    <citation type="submission" date="2018-02" db="EMBL/GenBank/DDBJ databases">
        <title>Draft genome of wild Prunus yedoensis var. nudiflora.</title>
        <authorList>
            <person name="Baek S."/>
            <person name="Kim J.-H."/>
            <person name="Choi K."/>
            <person name="Kim G.-B."/>
            <person name="Cho A."/>
            <person name="Jang H."/>
            <person name="Shin C.-H."/>
            <person name="Yu H.-J."/>
            <person name="Mun J.-H."/>
        </authorList>
    </citation>
    <scope>NUCLEOTIDE SEQUENCE [LARGE SCALE GENOMIC DNA]</scope>
    <source>
        <strain evidence="2">cv. Jeju island</strain>
        <tissue evidence="1">Leaf</tissue>
    </source>
</reference>
<dbReference type="InterPro" id="IPR038357">
    <property type="entry name" value="KEN_sf"/>
</dbReference>
<evidence type="ECO:0000313" key="1">
    <source>
        <dbReference type="EMBL" id="PQQ13498.1"/>
    </source>
</evidence>
<dbReference type="Gene3D" id="1.20.1440.180">
    <property type="entry name" value="KEN domain"/>
    <property type="match status" value="1"/>
</dbReference>
<gene>
    <name evidence="1" type="ORF">Pyn_16679</name>
</gene>
<name>A0A314Z8P8_PRUYE</name>
<evidence type="ECO:0000313" key="2">
    <source>
        <dbReference type="Proteomes" id="UP000250321"/>
    </source>
</evidence>
<accession>A0A314Z8P8</accession>
<sequence>MLGVYNHRNSSASRKQKKYIHIKNIKPRVNYTGDVEDLLRYLRNLNHHHHEHGLAAGSMEDVDHGVTTHFRGFLELLYRHLEL</sequence>
<dbReference type="Proteomes" id="UP000250321">
    <property type="component" value="Unassembled WGS sequence"/>
</dbReference>
<dbReference type="EMBL" id="PJQY01000296">
    <property type="protein sequence ID" value="PQQ13498.1"/>
    <property type="molecule type" value="Genomic_DNA"/>
</dbReference>
<dbReference type="AlphaFoldDB" id="A0A314Z8P8"/>
<keyword evidence="2" id="KW-1185">Reference proteome</keyword>